<keyword evidence="1" id="KW-0812">Transmembrane</keyword>
<keyword evidence="1" id="KW-1133">Transmembrane helix</keyword>
<dbReference type="EMBL" id="GISG01199905">
    <property type="protein sequence ID" value="MBA4658286.1"/>
    <property type="molecule type" value="Transcribed_RNA"/>
</dbReference>
<protein>
    <submittedName>
        <fullName evidence="2">Uncharacterized protein</fullName>
    </submittedName>
</protein>
<proteinExistence type="predicted"/>
<dbReference type="AlphaFoldDB" id="A0A7C9E7P9"/>
<organism evidence="2">
    <name type="scientific">Opuntia streptacantha</name>
    <name type="common">Prickly pear cactus</name>
    <name type="synonym">Opuntia cardona</name>
    <dbReference type="NCBI Taxonomy" id="393608"/>
    <lineage>
        <taxon>Eukaryota</taxon>
        <taxon>Viridiplantae</taxon>
        <taxon>Streptophyta</taxon>
        <taxon>Embryophyta</taxon>
        <taxon>Tracheophyta</taxon>
        <taxon>Spermatophyta</taxon>
        <taxon>Magnoliopsida</taxon>
        <taxon>eudicotyledons</taxon>
        <taxon>Gunneridae</taxon>
        <taxon>Pentapetalae</taxon>
        <taxon>Caryophyllales</taxon>
        <taxon>Cactineae</taxon>
        <taxon>Cactaceae</taxon>
        <taxon>Opuntioideae</taxon>
        <taxon>Opuntia</taxon>
    </lineage>
</organism>
<keyword evidence="1" id="KW-0472">Membrane</keyword>
<reference evidence="2" key="2">
    <citation type="submission" date="2020-07" db="EMBL/GenBank/DDBJ databases">
        <authorList>
            <person name="Vera ALvarez R."/>
            <person name="Arias-Moreno D.M."/>
            <person name="Jimenez-Jacinto V."/>
            <person name="Jimenez-Bremont J.F."/>
            <person name="Swaminathan K."/>
            <person name="Moose S.P."/>
            <person name="Guerrero-Gonzalez M.L."/>
            <person name="Marino-Ramirez L."/>
            <person name="Landsman D."/>
            <person name="Rodriguez-Kessler M."/>
            <person name="Delgado-Sanchez P."/>
        </authorList>
    </citation>
    <scope>NUCLEOTIDE SEQUENCE</scope>
    <source>
        <tissue evidence="2">Cladode</tissue>
    </source>
</reference>
<accession>A0A7C9E7P9</accession>
<feature type="transmembrane region" description="Helical" evidence="1">
    <location>
        <begin position="12"/>
        <end position="31"/>
    </location>
</feature>
<evidence type="ECO:0000313" key="2">
    <source>
        <dbReference type="EMBL" id="MBA4658286.1"/>
    </source>
</evidence>
<name>A0A7C9E7P9_OPUST</name>
<reference evidence="2" key="1">
    <citation type="journal article" date="2013" name="J. Plant Res.">
        <title>Effect of fungi and light on seed germination of three Opuntia species from semiarid lands of central Mexico.</title>
        <authorList>
            <person name="Delgado-Sanchez P."/>
            <person name="Jimenez-Bremont J.F."/>
            <person name="Guerrero-Gonzalez Mde L."/>
            <person name="Flores J."/>
        </authorList>
    </citation>
    <scope>NUCLEOTIDE SEQUENCE</scope>
    <source>
        <tissue evidence="2">Cladode</tissue>
    </source>
</reference>
<sequence>MFSLFPASSVEVFLSIIFLSLVSSWLLNLNLKPSKALPLPPPAQHYFFQHSNRPNNLLVLLPHEVAPDYSLNFDSLSPHIEEFSSNFPRTEPMLYTCSSGHFLSRVIVPIGMLNPHCCNNTTSFILWI</sequence>
<evidence type="ECO:0000256" key="1">
    <source>
        <dbReference type="SAM" id="Phobius"/>
    </source>
</evidence>